<reference evidence="3" key="1">
    <citation type="submission" date="2018-04" db="EMBL/GenBank/DDBJ databases">
        <title>WGS assembly of Panicum hallii.</title>
        <authorList>
            <person name="Lovell J."/>
            <person name="Jenkins J."/>
            <person name="Lowry D."/>
            <person name="Mamidi S."/>
            <person name="Sreedasyam A."/>
            <person name="Weng X."/>
            <person name="Barry K."/>
            <person name="Bonette J."/>
            <person name="Campitelli B."/>
            <person name="Daum C."/>
            <person name="Gordon S."/>
            <person name="Gould B."/>
            <person name="Lipzen A."/>
            <person name="Macqueen A."/>
            <person name="Palacio-Mejia J."/>
            <person name="Plott C."/>
            <person name="Shakirov E."/>
            <person name="Shu S."/>
            <person name="Yoshinaga Y."/>
            <person name="Zane M."/>
            <person name="Rokhsar D."/>
            <person name="Grimwood J."/>
            <person name="Schmutz J."/>
            <person name="Juenger T."/>
        </authorList>
    </citation>
    <scope>NUCLEOTIDE SEQUENCE [LARGE SCALE GENOMIC DNA]</scope>
    <source>
        <strain evidence="3">FIL2</strain>
    </source>
</reference>
<feature type="domain" description="F-box" evidence="1">
    <location>
        <begin position="54"/>
        <end position="91"/>
    </location>
</feature>
<dbReference type="Pfam" id="PF03478">
    <property type="entry name" value="Beta-prop_KIB1-4"/>
    <property type="match status" value="1"/>
</dbReference>
<organism evidence="3">
    <name type="scientific">Panicum hallii</name>
    <dbReference type="NCBI Taxonomy" id="206008"/>
    <lineage>
        <taxon>Eukaryota</taxon>
        <taxon>Viridiplantae</taxon>
        <taxon>Streptophyta</taxon>
        <taxon>Embryophyta</taxon>
        <taxon>Tracheophyta</taxon>
        <taxon>Spermatophyta</taxon>
        <taxon>Magnoliopsida</taxon>
        <taxon>Liliopsida</taxon>
        <taxon>Poales</taxon>
        <taxon>Poaceae</taxon>
        <taxon>PACMAD clade</taxon>
        <taxon>Panicoideae</taxon>
        <taxon>Panicodae</taxon>
        <taxon>Paniceae</taxon>
        <taxon>Panicinae</taxon>
        <taxon>Panicum</taxon>
        <taxon>Panicum sect. Panicum</taxon>
    </lineage>
</organism>
<evidence type="ECO:0000313" key="3">
    <source>
        <dbReference type="EMBL" id="PVH34454.1"/>
    </source>
</evidence>
<dbReference type="InterPro" id="IPR005174">
    <property type="entry name" value="KIB1-4_b-propeller"/>
</dbReference>
<evidence type="ECO:0000259" key="2">
    <source>
        <dbReference type="Pfam" id="PF03478"/>
    </source>
</evidence>
<dbReference type="EMBL" id="CM008053">
    <property type="protein sequence ID" value="PVH34454.1"/>
    <property type="molecule type" value="Genomic_DNA"/>
</dbReference>
<dbReference type="SUPFAM" id="SSF81383">
    <property type="entry name" value="F-box domain"/>
    <property type="match status" value="1"/>
</dbReference>
<proteinExistence type="predicted"/>
<sequence length="460" mass="50229">MDSGEGTPADQTRHAPLPLVAAAQARCSTRCVPGLPAPETPRLDDVSEPRHRPWADLPADILGVVVGRLALVEDRARLRSVCHAWRAAARLHWRLPPPLPLLVLSDFSFSSFRAEGTVTGARLRVPLPGSETAGAGSVVRCVGSFEGWLVGVEADQSRDIGDHRCFLMNAFSQDVVRLPAPSAATNSVNTQSKSLSLPIANSSGVMNCVTNTAHRAMSFRKVALSSSPESGTGCVVAAISMAKDTTELALWRPGMESWCVCYGSCVGKFIDVIFCRGKLYMFSSSELTEDLFSFELSEGDNGGLMVSRVERRHMEMPGVTEGYYQNWSIVEWRGKLLVVATYTGGAEVRQRIVEVRVFEASLSTEPVRFTEIKSLDGDCIFISPCSCKSFRSCQYDGVGGDLIYFIDGYLSADKNVRPFDKLVYNVKDGTMAPFAADIPEDKLQAPDGMLMHPTWLFLPE</sequence>
<dbReference type="InterPro" id="IPR036047">
    <property type="entry name" value="F-box-like_dom_sf"/>
</dbReference>
<dbReference type="Gramene" id="PVH34454">
    <property type="protein sequence ID" value="PVH34454"/>
    <property type="gene ID" value="PAHAL_8G222100"/>
</dbReference>
<dbReference type="Proteomes" id="UP000243499">
    <property type="component" value="Chromosome 8"/>
</dbReference>
<protein>
    <submittedName>
        <fullName evidence="3">Uncharacterized protein</fullName>
    </submittedName>
</protein>
<dbReference type="AlphaFoldDB" id="A0A2T8I9V8"/>
<dbReference type="PANTHER" id="PTHR33110:SF42">
    <property type="entry name" value="F-BOX DOMAIN-CONTAINING PROTEIN"/>
    <property type="match status" value="1"/>
</dbReference>
<dbReference type="InterPro" id="IPR001810">
    <property type="entry name" value="F-box_dom"/>
</dbReference>
<dbReference type="Pfam" id="PF00646">
    <property type="entry name" value="F-box"/>
    <property type="match status" value="1"/>
</dbReference>
<accession>A0A2T8I9V8</accession>
<dbReference type="PANTHER" id="PTHR33110">
    <property type="entry name" value="F-BOX/KELCH-REPEAT PROTEIN-RELATED"/>
    <property type="match status" value="1"/>
</dbReference>
<feature type="domain" description="KIB1-4 beta-propeller" evidence="2">
    <location>
        <begin position="127"/>
        <end position="424"/>
    </location>
</feature>
<gene>
    <name evidence="3" type="ORF">PAHAL_8G222100</name>
</gene>
<evidence type="ECO:0000259" key="1">
    <source>
        <dbReference type="Pfam" id="PF00646"/>
    </source>
</evidence>
<name>A0A2T8I9V8_9POAL</name>
<dbReference type="Gene3D" id="1.20.1280.50">
    <property type="match status" value="1"/>
</dbReference>